<dbReference type="EMBL" id="CP144699">
    <property type="protein sequence ID" value="WVZ19547.1"/>
    <property type="molecule type" value="Genomic_DNA"/>
</dbReference>
<feature type="non-terminal residue" evidence="2">
    <location>
        <position position="109"/>
    </location>
</feature>
<proteinExistence type="predicted"/>
<reference evidence="2 3" key="1">
    <citation type="journal article" date="2023" name="Life. Sci Alliance">
        <title>Evolutionary insights into 3D genome organization and epigenetic landscape of Vigna mungo.</title>
        <authorList>
            <person name="Junaid A."/>
            <person name="Singh B."/>
            <person name="Bhatia S."/>
        </authorList>
    </citation>
    <scope>NUCLEOTIDE SEQUENCE [LARGE SCALE GENOMIC DNA]</scope>
    <source>
        <strain evidence="2">Urdbean</strain>
    </source>
</reference>
<organism evidence="2 3">
    <name type="scientific">Vigna mungo</name>
    <name type="common">Black gram</name>
    <name type="synonym">Phaseolus mungo</name>
    <dbReference type="NCBI Taxonomy" id="3915"/>
    <lineage>
        <taxon>Eukaryota</taxon>
        <taxon>Viridiplantae</taxon>
        <taxon>Streptophyta</taxon>
        <taxon>Embryophyta</taxon>
        <taxon>Tracheophyta</taxon>
        <taxon>Spermatophyta</taxon>
        <taxon>Magnoliopsida</taxon>
        <taxon>eudicotyledons</taxon>
        <taxon>Gunneridae</taxon>
        <taxon>Pentapetalae</taxon>
        <taxon>rosids</taxon>
        <taxon>fabids</taxon>
        <taxon>Fabales</taxon>
        <taxon>Fabaceae</taxon>
        <taxon>Papilionoideae</taxon>
        <taxon>50 kb inversion clade</taxon>
        <taxon>NPAAA clade</taxon>
        <taxon>indigoferoid/millettioid clade</taxon>
        <taxon>Phaseoleae</taxon>
        <taxon>Vigna</taxon>
    </lineage>
</organism>
<protein>
    <submittedName>
        <fullName evidence="2">Uncharacterized protein</fullName>
    </submittedName>
</protein>
<dbReference type="Proteomes" id="UP001374535">
    <property type="component" value="Chromosome 2"/>
</dbReference>
<dbReference type="AlphaFoldDB" id="A0AAQ3S6U0"/>
<evidence type="ECO:0000313" key="3">
    <source>
        <dbReference type="Proteomes" id="UP001374535"/>
    </source>
</evidence>
<gene>
    <name evidence="2" type="ORF">V8G54_006869</name>
</gene>
<sequence length="109" mass="12532">VVREKLKEDKEMSNLNVVSSSMSESCRCDELVERSKKDEMRCAELELKLKKKDEQCEALEAKLRALEGEVEVLRVSSEGLFWNVRRKSIRVRLRSGKTGTGNWNHGPHS</sequence>
<feature type="coiled-coil region" evidence="1">
    <location>
        <begin position="42"/>
        <end position="76"/>
    </location>
</feature>
<name>A0AAQ3S6U0_VIGMU</name>
<accession>A0AAQ3S6U0</accession>
<evidence type="ECO:0000256" key="1">
    <source>
        <dbReference type="SAM" id="Coils"/>
    </source>
</evidence>
<keyword evidence="3" id="KW-1185">Reference proteome</keyword>
<keyword evidence="1" id="KW-0175">Coiled coil</keyword>
<evidence type="ECO:0000313" key="2">
    <source>
        <dbReference type="EMBL" id="WVZ19547.1"/>
    </source>
</evidence>